<evidence type="ECO:0000313" key="2">
    <source>
        <dbReference type="EMBL" id="TWF54509.1"/>
    </source>
</evidence>
<feature type="transmembrane region" description="Helical" evidence="1">
    <location>
        <begin position="67"/>
        <end position="89"/>
    </location>
</feature>
<organism evidence="2 3">
    <name type="scientific">Neorhizobium alkalisoli</name>
    <dbReference type="NCBI Taxonomy" id="528178"/>
    <lineage>
        <taxon>Bacteria</taxon>
        <taxon>Pseudomonadati</taxon>
        <taxon>Pseudomonadota</taxon>
        <taxon>Alphaproteobacteria</taxon>
        <taxon>Hyphomicrobiales</taxon>
        <taxon>Rhizobiaceae</taxon>
        <taxon>Rhizobium/Agrobacterium group</taxon>
        <taxon>Neorhizobium</taxon>
    </lineage>
</organism>
<keyword evidence="3" id="KW-1185">Reference proteome</keyword>
<keyword evidence="1" id="KW-0472">Membrane</keyword>
<gene>
    <name evidence="2" type="ORF">FHW37_103377</name>
</gene>
<dbReference type="EMBL" id="VIWP01000003">
    <property type="protein sequence ID" value="TWF54509.1"/>
    <property type="molecule type" value="Genomic_DNA"/>
</dbReference>
<dbReference type="AlphaFoldDB" id="A0A561QW25"/>
<dbReference type="InterPro" id="IPR018750">
    <property type="entry name" value="DUF2306_membrane"/>
</dbReference>
<sequence length="160" mass="17259">MNTQPLLDASLAVQIHVAAVIPAAILGAHILIYPKGTRLHRSLGKVWMVLMAVTAISSFFIHEINLFYGFSPIHLLSIFVLVSIWRSIAAARAHNIRAHKAGVIGMYVGGIGVAGLFTLVPGRIMNTVVFSGGPSWMLLVACLAIAALLAAQRHYVLRRV</sequence>
<reference evidence="2 3" key="1">
    <citation type="submission" date="2019-06" db="EMBL/GenBank/DDBJ databases">
        <title>Sorghum-associated microbial communities from plants grown in Nebraska, USA.</title>
        <authorList>
            <person name="Schachtman D."/>
        </authorList>
    </citation>
    <scope>NUCLEOTIDE SEQUENCE [LARGE SCALE GENOMIC DNA]</scope>
    <source>
        <strain evidence="2 3">1225</strain>
    </source>
</reference>
<proteinExistence type="predicted"/>
<feature type="transmembrane region" description="Helical" evidence="1">
    <location>
        <begin position="133"/>
        <end position="151"/>
    </location>
</feature>
<evidence type="ECO:0000256" key="1">
    <source>
        <dbReference type="SAM" id="Phobius"/>
    </source>
</evidence>
<dbReference type="OrthoDB" id="9815686at2"/>
<dbReference type="Pfam" id="PF10067">
    <property type="entry name" value="DUF2306"/>
    <property type="match status" value="1"/>
</dbReference>
<feature type="transmembrane region" description="Helical" evidence="1">
    <location>
        <begin position="12"/>
        <end position="32"/>
    </location>
</feature>
<dbReference type="Proteomes" id="UP000320653">
    <property type="component" value="Unassembled WGS sequence"/>
</dbReference>
<keyword evidence="1" id="KW-0812">Transmembrane</keyword>
<feature type="transmembrane region" description="Helical" evidence="1">
    <location>
        <begin position="101"/>
        <end position="121"/>
    </location>
</feature>
<protein>
    <submittedName>
        <fullName evidence="2">Putative membrane protein</fullName>
    </submittedName>
</protein>
<accession>A0A561QW25</accession>
<feature type="transmembrane region" description="Helical" evidence="1">
    <location>
        <begin position="44"/>
        <end position="61"/>
    </location>
</feature>
<dbReference type="RefSeq" id="WP_145636815.1">
    <property type="nucleotide sequence ID" value="NZ_VIWP01000003.1"/>
</dbReference>
<comment type="caution">
    <text evidence="2">The sequence shown here is derived from an EMBL/GenBank/DDBJ whole genome shotgun (WGS) entry which is preliminary data.</text>
</comment>
<evidence type="ECO:0000313" key="3">
    <source>
        <dbReference type="Proteomes" id="UP000320653"/>
    </source>
</evidence>
<keyword evidence="1" id="KW-1133">Transmembrane helix</keyword>
<name>A0A561QW25_9HYPH</name>